<dbReference type="STRING" id="270918.APR42_05855"/>
<keyword evidence="1" id="KW-0812">Transmembrane</keyword>
<feature type="transmembrane region" description="Helical" evidence="1">
    <location>
        <begin position="115"/>
        <end position="132"/>
    </location>
</feature>
<feature type="transmembrane region" description="Helical" evidence="1">
    <location>
        <begin position="30"/>
        <end position="51"/>
    </location>
</feature>
<protein>
    <recommendedName>
        <fullName evidence="4">O-antigen polymerase</fullName>
    </recommendedName>
</protein>
<sequence length="415" mass="48108">MRRQLEIAFVFLLVIISFKFFDARFLNDSILNYLLFLTLIITVIISVPYVLPPNKGFVFPVQLLLVSMFISIIMAGLYWDQSLLDSLIAIAPYLIFLFFFYLLHSRFPVDLLEKIIVIYGVLYIFLYAFEFINSPTVFFGKPLWGEEFLVSRGIMRIIFPGGGVFVLTSFIAINKLTSQEKNRWFWLLLTIAGIVIPVMQVTRQFIAGILLIYLYHAIRSISLSKKVLIFGSFLALIIFLQNVDHPIIEGLIDSTRSDARLGTNYIRVLAGEYFLSDFSPNLVTQLLGNGAPYFGVSNFGLYVDSLGVSQEYFLSDVGIIAVYVMFGVLAILAYFLIFIKSFIIPLPEQFQYLKYYLWFMLLTSLTWYTTYHYHYLIITVYVLYMYQAVYLEQEENNLQLQESEKELDREILVSE</sequence>
<keyword evidence="1" id="KW-0472">Membrane</keyword>
<evidence type="ECO:0000313" key="3">
    <source>
        <dbReference type="Proteomes" id="UP000051643"/>
    </source>
</evidence>
<feature type="transmembrane region" description="Helical" evidence="1">
    <location>
        <begin position="351"/>
        <end position="368"/>
    </location>
</feature>
<comment type="caution">
    <text evidence="2">The sequence shown here is derived from an EMBL/GenBank/DDBJ whole genome shotgun (WGS) entry which is preliminary data.</text>
</comment>
<dbReference type="AlphaFoldDB" id="A0A0Q9ZHS5"/>
<evidence type="ECO:0000313" key="2">
    <source>
        <dbReference type="EMBL" id="KRG28311.1"/>
    </source>
</evidence>
<name>A0A0Q9ZHS5_9FLAO</name>
<feature type="transmembrane region" description="Helical" evidence="1">
    <location>
        <begin position="317"/>
        <end position="339"/>
    </location>
</feature>
<evidence type="ECO:0008006" key="4">
    <source>
        <dbReference type="Google" id="ProtNLM"/>
    </source>
</evidence>
<gene>
    <name evidence="2" type="ORF">APR42_05855</name>
</gene>
<keyword evidence="3" id="KW-1185">Reference proteome</keyword>
<accession>A0A0Q9ZHS5</accession>
<feature type="transmembrane region" description="Helical" evidence="1">
    <location>
        <begin position="6"/>
        <end position="23"/>
    </location>
</feature>
<dbReference type="EMBL" id="LKTP01000023">
    <property type="protein sequence ID" value="KRG28311.1"/>
    <property type="molecule type" value="Genomic_DNA"/>
</dbReference>
<keyword evidence="1" id="KW-1133">Transmembrane helix</keyword>
<feature type="transmembrane region" description="Helical" evidence="1">
    <location>
        <begin position="185"/>
        <end position="215"/>
    </location>
</feature>
<dbReference type="OrthoDB" id="951200at2"/>
<proteinExistence type="predicted"/>
<reference evidence="2" key="1">
    <citation type="submission" date="2015-10" db="EMBL/GenBank/DDBJ databases">
        <title>Draft genome sequence of Salegentibacter mishustinae KCTC 12263.</title>
        <authorList>
            <person name="Lin W."/>
            <person name="Zheng Q."/>
        </authorList>
    </citation>
    <scope>NUCLEOTIDE SEQUENCE [LARGE SCALE GENOMIC DNA]</scope>
    <source>
        <strain evidence="2">KCTC 12263</strain>
    </source>
</reference>
<dbReference type="Proteomes" id="UP000051643">
    <property type="component" value="Unassembled WGS sequence"/>
</dbReference>
<feature type="transmembrane region" description="Helical" evidence="1">
    <location>
        <begin position="227"/>
        <end position="243"/>
    </location>
</feature>
<organism evidence="2 3">
    <name type="scientific">Salegentibacter mishustinae</name>
    <dbReference type="NCBI Taxonomy" id="270918"/>
    <lineage>
        <taxon>Bacteria</taxon>
        <taxon>Pseudomonadati</taxon>
        <taxon>Bacteroidota</taxon>
        <taxon>Flavobacteriia</taxon>
        <taxon>Flavobacteriales</taxon>
        <taxon>Flavobacteriaceae</taxon>
        <taxon>Salegentibacter</taxon>
    </lineage>
</organism>
<feature type="transmembrane region" description="Helical" evidence="1">
    <location>
        <begin position="57"/>
        <end position="79"/>
    </location>
</feature>
<feature type="transmembrane region" description="Helical" evidence="1">
    <location>
        <begin position="86"/>
        <end position="103"/>
    </location>
</feature>
<evidence type="ECO:0000256" key="1">
    <source>
        <dbReference type="SAM" id="Phobius"/>
    </source>
</evidence>
<dbReference type="RefSeq" id="WP_057481982.1">
    <property type="nucleotide sequence ID" value="NZ_BMWR01000001.1"/>
</dbReference>
<feature type="transmembrane region" description="Helical" evidence="1">
    <location>
        <begin position="153"/>
        <end position="173"/>
    </location>
</feature>